<feature type="domain" description="DUF2062" evidence="2">
    <location>
        <begin position="14"/>
        <end position="154"/>
    </location>
</feature>
<dbReference type="KEGG" id="ppsc:EHS13_10350"/>
<dbReference type="AlphaFoldDB" id="A0A6B8RGE9"/>
<dbReference type="OrthoDB" id="2926024at2"/>
<proteinExistence type="predicted"/>
<evidence type="ECO:0000256" key="1">
    <source>
        <dbReference type="SAM" id="Phobius"/>
    </source>
</evidence>
<evidence type="ECO:0000313" key="3">
    <source>
        <dbReference type="EMBL" id="QGQ95260.1"/>
    </source>
</evidence>
<accession>A0A6B8RGE9</accession>
<name>A0A6B8RGE9_9BACL</name>
<evidence type="ECO:0000313" key="4">
    <source>
        <dbReference type="Proteomes" id="UP000426246"/>
    </source>
</evidence>
<feature type="transmembrane region" description="Helical" evidence="1">
    <location>
        <begin position="39"/>
        <end position="64"/>
    </location>
</feature>
<gene>
    <name evidence="3" type="ORF">EHS13_10350</name>
</gene>
<keyword evidence="1" id="KW-1133">Transmembrane helix</keyword>
<feature type="transmembrane region" description="Helical" evidence="1">
    <location>
        <begin position="71"/>
        <end position="90"/>
    </location>
</feature>
<keyword evidence="4" id="KW-1185">Reference proteome</keyword>
<organism evidence="3 4">
    <name type="scientific">Paenibacillus psychroresistens</name>
    <dbReference type="NCBI Taxonomy" id="1778678"/>
    <lineage>
        <taxon>Bacteria</taxon>
        <taxon>Bacillati</taxon>
        <taxon>Bacillota</taxon>
        <taxon>Bacilli</taxon>
        <taxon>Bacillales</taxon>
        <taxon>Paenibacillaceae</taxon>
        <taxon>Paenibacillus</taxon>
    </lineage>
</organism>
<evidence type="ECO:0000259" key="2">
    <source>
        <dbReference type="Pfam" id="PF09835"/>
    </source>
</evidence>
<dbReference type="RefSeq" id="WP_155700277.1">
    <property type="nucleotide sequence ID" value="NZ_CP034235.1"/>
</dbReference>
<sequence>MKFVKKSRVQGITRWFRLKYNHLLRAKGGPSIVAKGFSIGLFIEMFTFPTFGLAAVLILPLVYFTRASLSGALVGFLFGKIIYLPFFFLIKKMGHWLLPSHFAHHIHFHPAWLSNIVKDGVYLILGGIIMGAILGLIAYFPVRWILEVYAARRKEKRKRRKAVLASLPKTDADTLK</sequence>
<dbReference type="Pfam" id="PF09835">
    <property type="entry name" value="DUF2062"/>
    <property type="match status" value="1"/>
</dbReference>
<dbReference type="PANTHER" id="PTHR40547">
    <property type="entry name" value="SLL0298 PROTEIN"/>
    <property type="match status" value="1"/>
</dbReference>
<dbReference type="EMBL" id="CP034235">
    <property type="protein sequence ID" value="QGQ95260.1"/>
    <property type="molecule type" value="Genomic_DNA"/>
</dbReference>
<dbReference type="Proteomes" id="UP000426246">
    <property type="component" value="Chromosome"/>
</dbReference>
<dbReference type="PANTHER" id="PTHR40547:SF1">
    <property type="entry name" value="SLL0298 PROTEIN"/>
    <property type="match status" value="1"/>
</dbReference>
<keyword evidence="1" id="KW-0472">Membrane</keyword>
<protein>
    <submittedName>
        <fullName evidence="3">DUF2062 domain-containing protein</fullName>
    </submittedName>
</protein>
<keyword evidence="1" id="KW-0812">Transmembrane</keyword>
<dbReference type="InterPro" id="IPR018639">
    <property type="entry name" value="DUF2062"/>
</dbReference>
<reference evidence="4" key="1">
    <citation type="submission" date="2018-11" db="EMBL/GenBank/DDBJ databases">
        <title>Complete genome sequence of Paenibacillus sp. ML311-T8.</title>
        <authorList>
            <person name="Nam Y.-D."/>
            <person name="Kang J."/>
            <person name="Chung W.-H."/>
            <person name="Park Y.S."/>
        </authorList>
    </citation>
    <scope>NUCLEOTIDE SEQUENCE [LARGE SCALE GENOMIC DNA]</scope>
    <source>
        <strain evidence="4">ML311-T8</strain>
    </source>
</reference>
<feature type="transmembrane region" description="Helical" evidence="1">
    <location>
        <begin position="121"/>
        <end position="151"/>
    </location>
</feature>